<accession>A0ABX9KH80</accession>
<evidence type="ECO:0000256" key="1">
    <source>
        <dbReference type="ARBA" id="ARBA00007698"/>
    </source>
</evidence>
<dbReference type="EMBL" id="QUAJ01000013">
    <property type="protein sequence ID" value="REI41086.1"/>
    <property type="molecule type" value="Genomic_DNA"/>
</dbReference>
<evidence type="ECO:0000313" key="10">
    <source>
        <dbReference type="Proteomes" id="UP000263486"/>
    </source>
</evidence>
<dbReference type="GO" id="GO:0005840">
    <property type="term" value="C:ribosome"/>
    <property type="evidence" value="ECO:0007669"/>
    <property type="project" value="UniProtKB-KW"/>
</dbReference>
<gene>
    <name evidence="7" type="primary">rplT</name>
    <name evidence="9" type="ORF">DYH56_08640</name>
</gene>
<keyword evidence="4 7" id="KW-0689">Ribosomal protein</keyword>
<dbReference type="Gene3D" id="6.10.160.10">
    <property type="match status" value="1"/>
</dbReference>
<evidence type="ECO:0000256" key="6">
    <source>
        <dbReference type="ARBA" id="ARBA00035172"/>
    </source>
</evidence>
<comment type="function">
    <text evidence="7 8">Binds directly to 23S ribosomal RNA and is necessary for the in vitro assembly process of the 50S ribosomal subunit. It is not involved in the protein synthesizing functions of that subunit.</text>
</comment>
<dbReference type="HAMAP" id="MF_00382">
    <property type="entry name" value="Ribosomal_bL20"/>
    <property type="match status" value="1"/>
</dbReference>
<keyword evidence="5 7" id="KW-0687">Ribonucleoprotein</keyword>
<evidence type="ECO:0000256" key="4">
    <source>
        <dbReference type="ARBA" id="ARBA00022980"/>
    </source>
</evidence>
<dbReference type="Pfam" id="PF00453">
    <property type="entry name" value="Ribosomal_L20"/>
    <property type="match status" value="1"/>
</dbReference>
<reference evidence="9 10" key="1">
    <citation type="submission" date="2018-08" db="EMBL/GenBank/DDBJ databases">
        <title>Draft genome sequence of Psychrilyobacter sp. strain SD5 isolated from Black Sea water.</title>
        <authorList>
            <person name="Yadav S."/>
            <person name="Villanueva L."/>
            <person name="Damste J.S.S."/>
        </authorList>
    </citation>
    <scope>NUCLEOTIDE SEQUENCE [LARGE SCALE GENOMIC DNA]</scope>
    <source>
        <strain evidence="9 10">SD5</strain>
    </source>
</reference>
<proteinExistence type="inferred from homology"/>
<dbReference type="CDD" id="cd07026">
    <property type="entry name" value="Ribosomal_L20"/>
    <property type="match status" value="1"/>
</dbReference>
<dbReference type="SUPFAM" id="SSF74731">
    <property type="entry name" value="Ribosomal protein L20"/>
    <property type="match status" value="1"/>
</dbReference>
<dbReference type="InterPro" id="IPR049946">
    <property type="entry name" value="RIBOSOMAL_L20_CS"/>
</dbReference>
<sequence>MSRVKTGVIRRKRHKKILKRAKGFRGASGDVFKQANQAVMRAEAFSTRDRKVRKRKMRQLWIIRINAAARLNEVTYSKFMNGLKKAGIVLDRKVLADLAVNNAAEFAKLAETAKAAL</sequence>
<dbReference type="PANTHER" id="PTHR10986">
    <property type="entry name" value="39S RIBOSOMAL PROTEIN L20"/>
    <property type="match status" value="1"/>
</dbReference>
<comment type="caution">
    <text evidence="9">The sequence shown here is derived from an EMBL/GenBank/DDBJ whole genome shotgun (WGS) entry which is preliminary data.</text>
</comment>
<evidence type="ECO:0000256" key="8">
    <source>
        <dbReference type="RuleBase" id="RU000560"/>
    </source>
</evidence>
<dbReference type="PRINTS" id="PR00062">
    <property type="entry name" value="RIBOSOMALL20"/>
</dbReference>
<evidence type="ECO:0000256" key="2">
    <source>
        <dbReference type="ARBA" id="ARBA00022730"/>
    </source>
</evidence>
<organism evidence="9 10">
    <name type="scientific">Psychrilyobacter piezotolerans</name>
    <dbReference type="NCBI Taxonomy" id="2293438"/>
    <lineage>
        <taxon>Bacteria</taxon>
        <taxon>Fusobacteriati</taxon>
        <taxon>Fusobacteriota</taxon>
        <taxon>Fusobacteriia</taxon>
        <taxon>Fusobacteriales</taxon>
        <taxon>Fusobacteriaceae</taxon>
        <taxon>Psychrilyobacter</taxon>
    </lineage>
</organism>
<evidence type="ECO:0000256" key="3">
    <source>
        <dbReference type="ARBA" id="ARBA00022884"/>
    </source>
</evidence>
<name>A0ABX9KH80_9FUSO</name>
<protein>
    <recommendedName>
        <fullName evidence="6 7">Large ribosomal subunit protein bL20</fullName>
    </recommendedName>
</protein>
<dbReference type="RefSeq" id="WP_028855099.1">
    <property type="nucleotide sequence ID" value="NZ_JAACIO010000014.1"/>
</dbReference>
<dbReference type="InterPro" id="IPR005813">
    <property type="entry name" value="Ribosomal_bL20"/>
</dbReference>
<comment type="similarity">
    <text evidence="1 7 8">Belongs to the bacterial ribosomal protein bL20 family.</text>
</comment>
<keyword evidence="10" id="KW-1185">Reference proteome</keyword>
<dbReference type="NCBIfam" id="TIGR01032">
    <property type="entry name" value="rplT_bact"/>
    <property type="match status" value="1"/>
</dbReference>
<keyword evidence="3 7" id="KW-0694">RNA-binding</keyword>
<dbReference type="Gene3D" id="1.10.1900.20">
    <property type="entry name" value="Ribosomal protein L20"/>
    <property type="match status" value="1"/>
</dbReference>
<dbReference type="InterPro" id="IPR035566">
    <property type="entry name" value="Ribosomal_protein_bL20_C"/>
</dbReference>
<keyword evidence="2 7" id="KW-0699">rRNA-binding</keyword>
<evidence type="ECO:0000313" key="9">
    <source>
        <dbReference type="EMBL" id="REI41086.1"/>
    </source>
</evidence>
<dbReference type="Proteomes" id="UP000263486">
    <property type="component" value="Unassembled WGS sequence"/>
</dbReference>
<dbReference type="PROSITE" id="PS00937">
    <property type="entry name" value="RIBOSOMAL_L20"/>
    <property type="match status" value="1"/>
</dbReference>
<evidence type="ECO:0000256" key="7">
    <source>
        <dbReference type="HAMAP-Rule" id="MF_00382"/>
    </source>
</evidence>
<evidence type="ECO:0000256" key="5">
    <source>
        <dbReference type="ARBA" id="ARBA00023274"/>
    </source>
</evidence>